<name>A0A5Q0BCS2_9GAMM</name>
<dbReference type="GO" id="GO:0005737">
    <property type="term" value="C:cytoplasm"/>
    <property type="evidence" value="ECO:0007669"/>
    <property type="project" value="TreeGrafter"/>
</dbReference>
<dbReference type="SMART" id="SM01353">
    <property type="entry name" value="AIF_C"/>
    <property type="match status" value="1"/>
</dbReference>
<evidence type="ECO:0000313" key="12">
    <source>
        <dbReference type="Proteomes" id="UP000325755"/>
    </source>
</evidence>
<evidence type="ECO:0000256" key="7">
    <source>
        <dbReference type="ARBA" id="ARBA00023027"/>
    </source>
</evidence>
<dbReference type="InterPro" id="IPR036188">
    <property type="entry name" value="FAD/NAD-bd_sf"/>
</dbReference>
<feature type="domain" description="FAD/NAD(P)-binding" evidence="9">
    <location>
        <begin position="4"/>
        <end position="298"/>
    </location>
</feature>
<evidence type="ECO:0000256" key="6">
    <source>
        <dbReference type="ARBA" id="ARBA00023002"/>
    </source>
</evidence>
<accession>A0A5Q0BCS2</accession>
<dbReference type="OrthoDB" id="9800607at2"/>
<comment type="cofactor">
    <cofactor evidence="1">
        <name>FAD</name>
        <dbReference type="ChEBI" id="CHEBI:57692"/>
    </cofactor>
</comment>
<keyword evidence="2" id="KW-0285">Flavoprotein</keyword>
<sequence>MPHYKYLIIGAGMTAAAAIGGIREVDPQGSAGLIGADAHPPYNRPPLSKGLWKGSRIEQIWCKTEERNVSLHLARTAETLEAQDKRVTDDLGTVYTYDKLLLATGGTPRQLPFGGNDIIYFRTLDDYQRLRALSNEKQRFTVIGGGFIGSEIAAALAMNGKKVVMAFPGEGIGANVFPHDLSQFLNQYYREKGVEVLSGQSVADVKRQDGQLILSLTDVATSAQHNFPADGIVAGLGIEPNTKLAEHAGLAVENGIIVNEFLQAGHPDIHAAGDVANFYNPALDARLRLEHEDNALNMGRHAGRNMAGETRPYHYHASFYSDLFELGYEAVGRLDARMKTVADWSEPYRKGVVYYLQNERVKGVLLWNVWDRVPLARELIAQPGPFAPADLYGRL</sequence>
<dbReference type="Gene3D" id="3.50.50.60">
    <property type="entry name" value="FAD/NAD(P)-binding domain"/>
    <property type="match status" value="2"/>
</dbReference>
<dbReference type="GO" id="GO:0046983">
    <property type="term" value="F:protein dimerization activity"/>
    <property type="evidence" value="ECO:0007669"/>
    <property type="project" value="InterPro"/>
</dbReference>
<feature type="domain" description="Mitochondrial apoptosis-inducing factor C-terminal" evidence="10">
    <location>
        <begin position="345"/>
        <end position="381"/>
    </location>
</feature>
<protein>
    <submittedName>
        <fullName evidence="11">SidA/IucD/PvdA family monooxygenase</fullName>
    </submittedName>
</protein>
<keyword evidence="7" id="KW-0520">NAD</keyword>
<dbReference type="PANTHER" id="PTHR43557:SF4">
    <property type="entry name" value="APOPTOSIS-INDUCING FACTOR 1, MITOCHONDRIAL"/>
    <property type="match status" value="1"/>
</dbReference>
<dbReference type="PRINTS" id="PR00368">
    <property type="entry name" value="FADPNR"/>
</dbReference>
<dbReference type="Gene3D" id="3.30.390.30">
    <property type="match status" value="1"/>
</dbReference>
<organism evidence="11 12">
    <name type="scientific">Candidatus Methylospira mobilis</name>
    <dbReference type="NCBI Taxonomy" id="1808979"/>
    <lineage>
        <taxon>Bacteria</taxon>
        <taxon>Pseudomonadati</taxon>
        <taxon>Pseudomonadota</taxon>
        <taxon>Gammaproteobacteria</taxon>
        <taxon>Methylococcales</taxon>
        <taxon>Methylococcaceae</taxon>
        <taxon>Candidatus Methylospira</taxon>
    </lineage>
</organism>
<evidence type="ECO:0000256" key="8">
    <source>
        <dbReference type="ARBA" id="ARBA00047786"/>
    </source>
</evidence>
<reference evidence="11 12" key="1">
    <citation type="submission" date="2019-09" db="EMBL/GenBank/DDBJ databases">
        <title>Ecophysiology of the spiral-shaped methanotroph Methylospira mobilis as revealed by the complete genome sequence.</title>
        <authorList>
            <person name="Oshkin I.Y."/>
            <person name="Dedysh S.N."/>
            <person name="Miroshnikov K."/>
            <person name="Danilova O.V."/>
            <person name="Hakobyan A."/>
            <person name="Liesack W."/>
        </authorList>
    </citation>
    <scope>NUCLEOTIDE SEQUENCE [LARGE SCALE GENOMIC DNA]</scope>
    <source>
        <strain evidence="11 12">Shm1</strain>
    </source>
</reference>
<keyword evidence="4" id="KW-0274">FAD</keyword>
<dbReference type="AlphaFoldDB" id="A0A5Q0BCS2"/>
<proteinExistence type="predicted"/>
<dbReference type="Proteomes" id="UP000325755">
    <property type="component" value="Chromosome"/>
</dbReference>
<dbReference type="GO" id="GO:0004497">
    <property type="term" value="F:monooxygenase activity"/>
    <property type="evidence" value="ECO:0007669"/>
    <property type="project" value="UniProtKB-KW"/>
</dbReference>
<dbReference type="KEGG" id="mmob:F6R98_02360"/>
<dbReference type="Pfam" id="PF07992">
    <property type="entry name" value="Pyr_redox_2"/>
    <property type="match status" value="1"/>
</dbReference>
<dbReference type="SUPFAM" id="SSF51905">
    <property type="entry name" value="FAD/NAD(P)-binding domain"/>
    <property type="match status" value="1"/>
</dbReference>
<gene>
    <name evidence="11" type="ORF">F6R98_02360</name>
</gene>
<evidence type="ECO:0000256" key="1">
    <source>
        <dbReference type="ARBA" id="ARBA00001974"/>
    </source>
</evidence>
<keyword evidence="3" id="KW-0053">Apoptosis</keyword>
<evidence type="ECO:0000313" key="11">
    <source>
        <dbReference type="EMBL" id="QFY41610.1"/>
    </source>
</evidence>
<dbReference type="InParanoid" id="A0A5Q0BCS2"/>
<dbReference type="Pfam" id="PF14721">
    <property type="entry name" value="AIF_C"/>
    <property type="match status" value="1"/>
</dbReference>
<dbReference type="EMBL" id="CP044205">
    <property type="protein sequence ID" value="QFY41610.1"/>
    <property type="molecule type" value="Genomic_DNA"/>
</dbReference>
<evidence type="ECO:0000256" key="3">
    <source>
        <dbReference type="ARBA" id="ARBA00022703"/>
    </source>
</evidence>
<dbReference type="RefSeq" id="WP_153247593.1">
    <property type="nucleotide sequence ID" value="NZ_CP044205.1"/>
</dbReference>
<dbReference type="SUPFAM" id="SSF55424">
    <property type="entry name" value="FAD/NAD-linked reductases, dimerisation (C-terminal) domain"/>
    <property type="match status" value="1"/>
</dbReference>
<dbReference type="InterPro" id="IPR016156">
    <property type="entry name" value="FAD/NAD-linked_Rdtase_dimer_sf"/>
</dbReference>
<evidence type="ECO:0000256" key="5">
    <source>
        <dbReference type="ARBA" id="ARBA00022946"/>
    </source>
</evidence>
<dbReference type="InterPro" id="IPR023753">
    <property type="entry name" value="FAD/NAD-binding_dom"/>
</dbReference>
<comment type="catalytic activity">
    <reaction evidence="8">
        <text>A + NADH + H(+) = AH2 + NAD(+)</text>
        <dbReference type="Rhea" id="RHEA:11356"/>
        <dbReference type="ChEBI" id="CHEBI:13193"/>
        <dbReference type="ChEBI" id="CHEBI:15378"/>
        <dbReference type="ChEBI" id="CHEBI:17499"/>
        <dbReference type="ChEBI" id="CHEBI:57540"/>
        <dbReference type="ChEBI" id="CHEBI:57945"/>
    </reaction>
</comment>
<keyword evidence="5" id="KW-0809">Transit peptide</keyword>
<dbReference type="InterPro" id="IPR029324">
    <property type="entry name" value="AIF_C"/>
</dbReference>
<evidence type="ECO:0000256" key="4">
    <source>
        <dbReference type="ARBA" id="ARBA00022827"/>
    </source>
</evidence>
<dbReference type="GO" id="GO:0033108">
    <property type="term" value="P:mitochondrial respiratory chain complex assembly"/>
    <property type="evidence" value="ECO:0007669"/>
    <property type="project" value="TreeGrafter"/>
</dbReference>
<evidence type="ECO:0000259" key="9">
    <source>
        <dbReference type="Pfam" id="PF07992"/>
    </source>
</evidence>
<dbReference type="GO" id="GO:0016174">
    <property type="term" value="F:NAD(P)H oxidase H2O2-forming activity"/>
    <property type="evidence" value="ECO:0007669"/>
    <property type="project" value="TreeGrafter"/>
</dbReference>
<dbReference type="GO" id="GO:0012501">
    <property type="term" value="P:programmed cell death"/>
    <property type="evidence" value="ECO:0007669"/>
    <property type="project" value="TreeGrafter"/>
</dbReference>
<dbReference type="GO" id="GO:0071949">
    <property type="term" value="F:FAD binding"/>
    <property type="evidence" value="ECO:0007669"/>
    <property type="project" value="TreeGrafter"/>
</dbReference>
<keyword evidence="11" id="KW-0503">Monooxygenase</keyword>
<evidence type="ECO:0000259" key="10">
    <source>
        <dbReference type="Pfam" id="PF14721"/>
    </source>
</evidence>
<dbReference type="FunCoup" id="A0A5Q0BCS2">
    <property type="interactions" value="92"/>
</dbReference>
<keyword evidence="6" id="KW-0560">Oxidoreductase</keyword>
<evidence type="ECO:0000256" key="2">
    <source>
        <dbReference type="ARBA" id="ARBA00022630"/>
    </source>
</evidence>
<dbReference type="InterPro" id="IPR050446">
    <property type="entry name" value="FAD-oxidoreductase/Apoptosis"/>
</dbReference>
<dbReference type="PRINTS" id="PR00469">
    <property type="entry name" value="PNDRDTASEII"/>
</dbReference>
<dbReference type="PANTHER" id="PTHR43557">
    <property type="entry name" value="APOPTOSIS-INDUCING FACTOR 1"/>
    <property type="match status" value="1"/>
</dbReference>
<keyword evidence="12" id="KW-1185">Reference proteome</keyword>